<evidence type="ECO:0000313" key="2">
    <source>
        <dbReference type="EMBL" id="GAA3843243.1"/>
    </source>
</evidence>
<feature type="region of interest" description="Disordered" evidence="1">
    <location>
        <begin position="1"/>
        <end position="37"/>
    </location>
</feature>
<feature type="compositionally biased region" description="Basic and acidic residues" evidence="1">
    <location>
        <begin position="7"/>
        <end position="22"/>
    </location>
</feature>
<evidence type="ECO:0000256" key="1">
    <source>
        <dbReference type="SAM" id="MobiDB-lite"/>
    </source>
</evidence>
<comment type="caution">
    <text evidence="2">The sequence shown here is derived from an EMBL/GenBank/DDBJ whole genome shotgun (WGS) entry which is preliminary data.</text>
</comment>
<evidence type="ECO:0000313" key="3">
    <source>
        <dbReference type="Proteomes" id="UP001500888"/>
    </source>
</evidence>
<reference evidence="3" key="1">
    <citation type="journal article" date="2019" name="Int. J. Syst. Evol. Microbiol.">
        <title>The Global Catalogue of Microorganisms (GCM) 10K type strain sequencing project: providing services to taxonomists for standard genome sequencing and annotation.</title>
        <authorList>
            <consortium name="The Broad Institute Genomics Platform"/>
            <consortium name="The Broad Institute Genome Sequencing Center for Infectious Disease"/>
            <person name="Wu L."/>
            <person name="Ma J."/>
        </authorList>
    </citation>
    <scope>NUCLEOTIDE SEQUENCE [LARGE SCALE GENOMIC DNA]</scope>
    <source>
        <strain evidence="3">JCM 16908</strain>
    </source>
</reference>
<organism evidence="2 3">
    <name type="scientific">Sphaerisporangium flaviroseum</name>
    <dbReference type="NCBI Taxonomy" id="509199"/>
    <lineage>
        <taxon>Bacteria</taxon>
        <taxon>Bacillati</taxon>
        <taxon>Actinomycetota</taxon>
        <taxon>Actinomycetes</taxon>
        <taxon>Streptosporangiales</taxon>
        <taxon>Streptosporangiaceae</taxon>
        <taxon>Sphaerisporangium</taxon>
    </lineage>
</organism>
<gene>
    <name evidence="2" type="ORF">GCM10022226_77760</name>
</gene>
<sequence length="76" mass="8169">MRRRRRGENGRQDADGRTHPRGEASGGPPPLVSDCPGGRHELTLAMRGARRVCRSADIQRAAPVEMLDVSPPGRGG</sequence>
<keyword evidence="3" id="KW-1185">Reference proteome</keyword>
<protein>
    <submittedName>
        <fullName evidence="2">Uncharacterized protein</fullName>
    </submittedName>
</protein>
<dbReference type="EMBL" id="BAAAZR010000054">
    <property type="protein sequence ID" value="GAA3843243.1"/>
    <property type="molecule type" value="Genomic_DNA"/>
</dbReference>
<proteinExistence type="predicted"/>
<dbReference type="Proteomes" id="UP001500888">
    <property type="component" value="Unassembled WGS sequence"/>
</dbReference>
<accession>A0ABP7JFK7</accession>
<name>A0ABP7JFK7_9ACTN</name>